<dbReference type="RefSeq" id="WP_424565450.1">
    <property type="nucleotide sequence ID" value="NZ_SLXQ01000003.1"/>
</dbReference>
<dbReference type="Proteomes" id="UP000294911">
    <property type="component" value="Unassembled WGS sequence"/>
</dbReference>
<dbReference type="AlphaFoldDB" id="A0A4R2QVQ7"/>
<protein>
    <recommendedName>
        <fullName evidence="3">DAGKc domain-containing protein</fullName>
    </recommendedName>
</protein>
<name>A0A4R2QVQ7_9PSEU</name>
<comment type="caution">
    <text evidence="1">The sequence shown here is derived from an EMBL/GenBank/DDBJ whole genome shotgun (WGS) entry which is preliminary data.</text>
</comment>
<organism evidence="1 2">
    <name type="scientific">Tamaricihabitans halophyticus</name>
    <dbReference type="NCBI Taxonomy" id="1262583"/>
    <lineage>
        <taxon>Bacteria</taxon>
        <taxon>Bacillati</taxon>
        <taxon>Actinomycetota</taxon>
        <taxon>Actinomycetes</taxon>
        <taxon>Pseudonocardiales</taxon>
        <taxon>Pseudonocardiaceae</taxon>
        <taxon>Tamaricihabitans</taxon>
    </lineage>
</organism>
<reference evidence="1 2" key="1">
    <citation type="submission" date="2019-03" db="EMBL/GenBank/DDBJ databases">
        <title>Genomic Encyclopedia of Type Strains, Phase IV (KMG-IV): sequencing the most valuable type-strain genomes for metagenomic binning, comparative biology and taxonomic classification.</title>
        <authorList>
            <person name="Goeker M."/>
        </authorList>
    </citation>
    <scope>NUCLEOTIDE SEQUENCE [LARGE SCALE GENOMIC DNA]</scope>
    <source>
        <strain evidence="1 2">DSM 45765</strain>
    </source>
</reference>
<dbReference type="EMBL" id="SLXQ01000003">
    <property type="protein sequence ID" value="TCP54153.1"/>
    <property type="molecule type" value="Genomic_DNA"/>
</dbReference>
<evidence type="ECO:0000313" key="1">
    <source>
        <dbReference type="EMBL" id="TCP54153.1"/>
    </source>
</evidence>
<evidence type="ECO:0008006" key="3">
    <source>
        <dbReference type="Google" id="ProtNLM"/>
    </source>
</evidence>
<evidence type="ECO:0000313" key="2">
    <source>
        <dbReference type="Proteomes" id="UP000294911"/>
    </source>
</evidence>
<gene>
    <name evidence="1" type="ORF">EV191_103194</name>
</gene>
<keyword evidence="2" id="KW-1185">Reference proteome</keyword>
<accession>A0A4R2QVQ7</accession>
<sequence>MGAVVLVCGNALDNGEFGELTERDDVSTRSVPARPGKAELAPVLAELADRRLIVHGTDADLAAVVLRLLRTERLADTQVGFVPTDRDSATAALWGLPTNPAAAFDLAIGGDVDPVPLIRDDVGGVLVGRGEIGPVRGVGYCDDQRVLPAKTARIVVSPQPGEGLAVRVTRTGLLGRSQTAVGRAFQLGCFETVPRSDGVPHPRAVTRWTWYRHTSDLRLVRGLR</sequence>
<proteinExistence type="predicted"/>